<evidence type="ECO:0008006" key="6">
    <source>
        <dbReference type="Google" id="ProtNLM"/>
    </source>
</evidence>
<protein>
    <recommendedName>
        <fullName evidence="6">Transmembrane protein</fullName>
    </recommendedName>
</protein>
<keyword evidence="5" id="KW-1185">Reference proteome</keyword>
<feature type="signal peptide" evidence="3">
    <location>
        <begin position="1"/>
        <end position="26"/>
    </location>
</feature>
<evidence type="ECO:0000256" key="2">
    <source>
        <dbReference type="SAM" id="Phobius"/>
    </source>
</evidence>
<keyword evidence="2" id="KW-1133">Transmembrane helix</keyword>
<dbReference type="EMBL" id="CP001013">
    <property type="protein sequence ID" value="ACB32417.1"/>
    <property type="molecule type" value="Genomic_DNA"/>
</dbReference>
<dbReference type="RefSeq" id="WP_012345179.1">
    <property type="nucleotide sequence ID" value="NC_010524.1"/>
</dbReference>
<dbReference type="AlphaFoldDB" id="B1Y6T9"/>
<organism evidence="4 5">
    <name type="scientific">Leptothrix cholodnii (strain ATCC 51168 / LMG 8142 / SP-6)</name>
    <name type="common">Leptothrix discophora (strain SP-6)</name>
    <dbReference type="NCBI Taxonomy" id="395495"/>
    <lineage>
        <taxon>Bacteria</taxon>
        <taxon>Pseudomonadati</taxon>
        <taxon>Pseudomonadota</taxon>
        <taxon>Betaproteobacteria</taxon>
        <taxon>Burkholderiales</taxon>
        <taxon>Sphaerotilaceae</taxon>
        <taxon>Leptothrix</taxon>
    </lineage>
</organism>
<evidence type="ECO:0000256" key="3">
    <source>
        <dbReference type="SAM" id="SignalP"/>
    </source>
</evidence>
<proteinExistence type="predicted"/>
<dbReference type="HOGENOM" id="CLU_114910_0_0_4"/>
<keyword evidence="3" id="KW-0732">Signal</keyword>
<name>B1Y6T9_LEPCP</name>
<feature type="compositionally biased region" description="Low complexity" evidence="1">
    <location>
        <begin position="40"/>
        <end position="53"/>
    </location>
</feature>
<dbReference type="STRING" id="395495.Lcho_0142"/>
<feature type="transmembrane region" description="Helical" evidence="2">
    <location>
        <begin position="172"/>
        <end position="193"/>
    </location>
</feature>
<reference evidence="4 5" key="1">
    <citation type="submission" date="2008-03" db="EMBL/GenBank/DDBJ databases">
        <title>Complete sequence of Leptothrix cholodnii SP-6.</title>
        <authorList>
            <consortium name="US DOE Joint Genome Institute"/>
            <person name="Copeland A."/>
            <person name="Lucas S."/>
            <person name="Lapidus A."/>
            <person name="Glavina del Rio T."/>
            <person name="Dalin E."/>
            <person name="Tice H."/>
            <person name="Bruce D."/>
            <person name="Goodwin L."/>
            <person name="Pitluck S."/>
            <person name="Chertkov O."/>
            <person name="Brettin T."/>
            <person name="Detter J.C."/>
            <person name="Han C."/>
            <person name="Kuske C.R."/>
            <person name="Schmutz J."/>
            <person name="Larimer F."/>
            <person name="Land M."/>
            <person name="Hauser L."/>
            <person name="Kyrpides N."/>
            <person name="Lykidis A."/>
            <person name="Emerson D."/>
            <person name="Richardson P."/>
        </authorList>
    </citation>
    <scope>NUCLEOTIDE SEQUENCE [LARGE SCALE GENOMIC DNA]</scope>
    <source>
        <strain evidence="5">ATCC 51168 / LMG 8142 / SP-6</strain>
    </source>
</reference>
<dbReference type="eggNOG" id="COG0845">
    <property type="taxonomic scope" value="Bacteria"/>
</dbReference>
<evidence type="ECO:0000256" key="1">
    <source>
        <dbReference type="SAM" id="MobiDB-lite"/>
    </source>
</evidence>
<feature type="chain" id="PRO_5002773415" description="Transmembrane protein" evidence="3">
    <location>
        <begin position="27"/>
        <end position="207"/>
    </location>
</feature>
<sequence length="207" mass="21365" precursor="true">MKPSLSFVRQGLLALALAISFPPLHAGPGAHGPNGEHLDSPAPATARSSTSPRFETRTEAFEMVGRLEGGELTLFINRFETNEPVLDAQVELESGALKVKAPFLADHGTYSVADAAFLKALAEPGQHPLVITVVAGNDADLLEATLTGAGATAVAVADRGHDDPHGQAATPWRSVTIGLGAVAAVAAIGWFAIRRRSAGKTSMGASL</sequence>
<dbReference type="Proteomes" id="UP000001693">
    <property type="component" value="Chromosome"/>
</dbReference>
<keyword evidence="2" id="KW-0472">Membrane</keyword>
<dbReference type="KEGG" id="lch:Lcho_0142"/>
<feature type="region of interest" description="Disordered" evidence="1">
    <location>
        <begin position="28"/>
        <end position="53"/>
    </location>
</feature>
<accession>B1Y6T9</accession>
<evidence type="ECO:0000313" key="5">
    <source>
        <dbReference type="Proteomes" id="UP000001693"/>
    </source>
</evidence>
<evidence type="ECO:0000313" key="4">
    <source>
        <dbReference type="EMBL" id="ACB32417.1"/>
    </source>
</evidence>
<keyword evidence="2" id="KW-0812">Transmembrane</keyword>
<gene>
    <name evidence="4" type="ordered locus">Lcho_0142</name>
</gene>